<feature type="transmembrane region" description="Helical" evidence="5">
    <location>
        <begin position="217"/>
        <end position="235"/>
    </location>
</feature>
<dbReference type="KEGG" id="vga:BSQ33_09745"/>
<evidence type="ECO:0000256" key="3">
    <source>
        <dbReference type="ARBA" id="ARBA00022989"/>
    </source>
</evidence>
<feature type="transmembrane region" description="Helical" evidence="5">
    <location>
        <begin position="353"/>
        <end position="373"/>
    </location>
</feature>
<evidence type="ECO:0000256" key="1">
    <source>
        <dbReference type="ARBA" id="ARBA00004141"/>
    </source>
</evidence>
<dbReference type="OrthoDB" id="8576060at2"/>
<dbReference type="Pfam" id="PF04932">
    <property type="entry name" value="Wzy_C"/>
    <property type="match status" value="1"/>
</dbReference>
<feature type="transmembrane region" description="Helical" evidence="5">
    <location>
        <begin position="174"/>
        <end position="205"/>
    </location>
</feature>
<feature type="transmembrane region" description="Helical" evidence="5">
    <location>
        <begin position="116"/>
        <end position="134"/>
    </location>
</feature>
<feature type="transmembrane region" description="Helical" evidence="5">
    <location>
        <begin position="87"/>
        <end position="104"/>
    </location>
</feature>
<feature type="transmembrane region" description="Helical" evidence="5">
    <location>
        <begin position="379"/>
        <end position="395"/>
    </location>
</feature>
<dbReference type="Proteomes" id="UP000196708">
    <property type="component" value="Chromosome 1"/>
</dbReference>
<keyword evidence="2 5" id="KW-0812">Transmembrane</keyword>
<sequence length="408" mass="46888">MENTYYKKILNGCLFLVPALLLCTKNFSIGAILILLLTSLWYFIKEKKSYTLDKLDWMVITVLSAYFIANIPVYLSDMETTRYFKGASRYLFIIPIYFFIRHILNETTTPRKYLDWGIVFGSIGTIIISVYQFYIKGMPRVDGYLYSINFGYLACSLAFLAFTLAYSSHIKKTLWLSSLICCFATILTLTRGAIFAIPILIIFSILIQYKENRLKNISKLIIVMLVIFGCTYFFSSQFQDRIKFTSVEFHQILSGDIGDSQSSGGRIQLWYSATQSFMKSPFIGQTYTEREQTIQQLYQKGKISSWPTSVTRAHAHNQYFEMLASNGILGILAFIALIFVPLFFFLKHIKQSTHAFCGFIFVLGFSIFCFTEVPLEQNLISSFYGFMLAVLINFTRNDLENIPKNATS</sequence>
<evidence type="ECO:0000256" key="2">
    <source>
        <dbReference type="ARBA" id="ARBA00022692"/>
    </source>
</evidence>
<evidence type="ECO:0000259" key="6">
    <source>
        <dbReference type="Pfam" id="PF04932"/>
    </source>
</evidence>
<organism evidence="7 8">
    <name type="scientific">Vibrio gazogenes</name>
    <dbReference type="NCBI Taxonomy" id="687"/>
    <lineage>
        <taxon>Bacteria</taxon>
        <taxon>Pseudomonadati</taxon>
        <taxon>Pseudomonadota</taxon>
        <taxon>Gammaproteobacteria</taxon>
        <taxon>Vibrionales</taxon>
        <taxon>Vibrionaceae</taxon>
        <taxon>Vibrio</taxon>
    </lineage>
</organism>
<dbReference type="PANTHER" id="PTHR37422">
    <property type="entry name" value="TEICHURONIC ACID BIOSYNTHESIS PROTEIN TUAE"/>
    <property type="match status" value="1"/>
</dbReference>
<dbReference type="AlphaFoldDB" id="A0A1Z2SIZ7"/>
<evidence type="ECO:0000313" key="8">
    <source>
        <dbReference type="Proteomes" id="UP000196708"/>
    </source>
</evidence>
<keyword evidence="4 5" id="KW-0472">Membrane</keyword>
<feature type="transmembrane region" description="Helical" evidence="5">
    <location>
        <begin position="55"/>
        <end position="75"/>
    </location>
</feature>
<gene>
    <name evidence="7" type="ORF">BSQ33_09745</name>
</gene>
<evidence type="ECO:0000256" key="4">
    <source>
        <dbReference type="ARBA" id="ARBA00023136"/>
    </source>
</evidence>
<dbReference type="InterPro" id="IPR051533">
    <property type="entry name" value="WaaL-like"/>
</dbReference>
<dbReference type="RefSeq" id="WP_157721377.1">
    <property type="nucleotide sequence ID" value="NZ_CP018835.1"/>
</dbReference>
<dbReference type="EMBL" id="CP018835">
    <property type="protein sequence ID" value="ASA57149.1"/>
    <property type="molecule type" value="Genomic_DNA"/>
</dbReference>
<dbReference type="InterPro" id="IPR007016">
    <property type="entry name" value="O-antigen_ligase-rel_domated"/>
</dbReference>
<feature type="transmembrane region" description="Helical" evidence="5">
    <location>
        <begin position="12"/>
        <end position="43"/>
    </location>
</feature>
<protein>
    <recommendedName>
        <fullName evidence="6">O-antigen ligase-related domain-containing protein</fullName>
    </recommendedName>
</protein>
<dbReference type="GO" id="GO:0016020">
    <property type="term" value="C:membrane"/>
    <property type="evidence" value="ECO:0007669"/>
    <property type="project" value="UniProtKB-SubCell"/>
</dbReference>
<evidence type="ECO:0000256" key="5">
    <source>
        <dbReference type="SAM" id="Phobius"/>
    </source>
</evidence>
<dbReference type="PANTHER" id="PTHR37422:SF17">
    <property type="entry name" value="O-ANTIGEN LIGASE"/>
    <property type="match status" value="1"/>
</dbReference>
<evidence type="ECO:0000313" key="7">
    <source>
        <dbReference type="EMBL" id="ASA57149.1"/>
    </source>
</evidence>
<keyword evidence="3 5" id="KW-1133">Transmembrane helix</keyword>
<feature type="transmembrane region" description="Helical" evidence="5">
    <location>
        <begin position="146"/>
        <end position="168"/>
    </location>
</feature>
<reference evidence="7 8" key="1">
    <citation type="submission" date="2016-12" db="EMBL/GenBank/DDBJ databases">
        <authorList>
            <person name="Song W.-J."/>
            <person name="Kurnit D.M."/>
        </authorList>
    </citation>
    <scope>NUCLEOTIDE SEQUENCE [LARGE SCALE GENOMIC DNA]</scope>
    <source>
        <strain evidence="7 8">ATCC 43942</strain>
    </source>
</reference>
<feature type="transmembrane region" description="Helical" evidence="5">
    <location>
        <begin position="327"/>
        <end position="346"/>
    </location>
</feature>
<proteinExistence type="predicted"/>
<name>A0A1Z2SIZ7_VIBGA</name>
<accession>A0A1Z2SIZ7</accession>
<feature type="domain" description="O-antigen ligase-related" evidence="6">
    <location>
        <begin position="177"/>
        <end position="335"/>
    </location>
</feature>
<comment type="subcellular location">
    <subcellularLocation>
        <location evidence="1">Membrane</location>
        <topology evidence="1">Multi-pass membrane protein</topology>
    </subcellularLocation>
</comment>